<dbReference type="EMBL" id="PGOL01002164">
    <property type="protein sequence ID" value="PKI49997.1"/>
    <property type="molecule type" value="Genomic_DNA"/>
</dbReference>
<protein>
    <submittedName>
        <fullName evidence="2">Uncharacterized protein</fullName>
    </submittedName>
</protein>
<dbReference type="Proteomes" id="UP000197138">
    <property type="component" value="Unassembled WGS sequence"/>
</dbReference>
<comment type="caution">
    <text evidence="2">The sequence shown here is derived from an EMBL/GenBank/DDBJ whole genome shotgun (WGS) entry which is preliminary data.</text>
</comment>
<feature type="region of interest" description="Disordered" evidence="1">
    <location>
        <begin position="60"/>
        <end position="147"/>
    </location>
</feature>
<organism evidence="2 4">
    <name type="scientific">Punica granatum</name>
    <name type="common">Pomegranate</name>
    <dbReference type="NCBI Taxonomy" id="22663"/>
    <lineage>
        <taxon>Eukaryota</taxon>
        <taxon>Viridiplantae</taxon>
        <taxon>Streptophyta</taxon>
        <taxon>Embryophyta</taxon>
        <taxon>Tracheophyta</taxon>
        <taxon>Spermatophyta</taxon>
        <taxon>Magnoliopsida</taxon>
        <taxon>eudicotyledons</taxon>
        <taxon>Gunneridae</taxon>
        <taxon>Pentapetalae</taxon>
        <taxon>rosids</taxon>
        <taxon>malvids</taxon>
        <taxon>Myrtales</taxon>
        <taxon>Lythraceae</taxon>
        <taxon>Punica</taxon>
    </lineage>
</organism>
<reference evidence="4" key="1">
    <citation type="journal article" date="2017" name="Plant J.">
        <title>The pomegranate (Punica granatum L.) genome and the genomics of punicalagin biosynthesis.</title>
        <authorList>
            <person name="Qin G."/>
            <person name="Xu C."/>
            <person name="Ming R."/>
            <person name="Tang H."/>
            <person name="Guyot R."/>
            <person name="Kramer E.M."/>
            <person name="Hu Y."/>
            <person name="Yi X."/>
            <person name="Qi Y."/>
            <person name="Xu X."/>
            <person name="Gao Z."/>
            <person name="Pan H."/>
            <person name="Jian J."/>
            <person name="Tian Y."/>
            <person name="Yue Z."/>
            <person name="Xu Y."/>
        </authorList>
    </citation>
    <scope>NUCLEOTIDE SEQUENCE [LARGE SCALE GENOMIC DNA]</scope>
    <source>
        <strain evidence="4">cv. Dabenzi</strain>
    </source>
</reference>
<name>A0A218XE38_PUNGR</name>
<keyword evidence="5" id="KW-1185">Reference proteome</keyword>
<accession>A0A218XE38</accession>
<evidence type="ECO:0000313" key="3">
    <source>
        <dbReference type="EMBL" id="PKI49997.1"/>
    </source>
</evidence>
<reference evidence="3 5" key="3">
    <citation type="submission" date="2017-11" db="EMBL/GenBank/DDBJ databases">
        <title>De-novo sequencing of pomegranate (Punica granatum L.) genome.</title>
        <authorList>
            <person name="Akparov Z."/>
            <person name="Amiraslanov A."/>
            <person name="Hajiyeva S."/>
            <person name="Abbasov M."/>
            <person name="Kaur K."/>
            <person name="Hamwieh A."/>
            <person name="Solovyev V."/>
            <person name="Salamov A."/>
            <person name="Braich B."/>
            <person name="Kosarev P."/>
            <person name="Mahmoud A."/>
            <person name="Hajiyev E."/>
            <person name="Babayeva S."/>
            <person name="Izzatullayeva V."/>
            <person name="Mammadov A."/>
            <person name="Mammadov A."/>
            <person name="Sharifova S."/>
            <person name="Ojaghi J."/>
            <person name="Eynullazada K."/>
            <person name="Bayramov B."/>
            <person name="Abdulazimova A."/>
            <person name="Shahmuradov I."/>
        </authorList>
    </citation>
    <scope>NUCLEOTIDE SEQUENCE [LARGE SCALE GENOMIC DNA]</scope>
    <source>
        <strain evidence="3">AG2017</strain>
        <strain evidence="5">cv. AG2017</strain>
        <tissue evidence="3">Leaf</tissue>
    </source>
</reference>
<dbReference type="Proteomes" id="UP000233551">
    <property type="component" value="Unassembled WGS sequence"/>
</dbReference>
<dbReference type="AlphaFoldDB" id="A0A218XE38"/>
<feature type="compositionally biased region" description="Polar residues" evidence="1">
    <location>
        <begin position="79"/>
        <end position="104"/>
    </location>
</feature>
<sequence>MHQRWVVEVWPYKEMGRRGCLGSYRGDWFAPDSRAIKASLLVGDKDGSLLPEMVQTSLLVGEEDDGGDRRPKAFFAPQQDATDNSSELPTPDNCNNLQNTSRNSWKLHGNSRNKGKARSTGRDSRTVVQAKQAVATGASRRCSRGGK</sequence>
<proteinExistence type="predicted"/>
<feature type="compositionally biased region" description="Basic residues" evidence="1">
    <location>
        <begin position="109"/>
        <end position="119"/>
    </location>
</feature>
<evidence type="ECO:0000313" key="5">
    <source>
        <dbReference type="Proteomes" id="UP000233551"/>
    </source>
</evidence>
<evidence type="ECO:0000313" key="4">
    <source>
        <dbReference type="Proteomes" id="UP000197138"/>
    </source>
</evidence>
<evidence type="ECO:0000313" key="2">
    <source>
        <dbReference type="EMBL" id="OWM83204.1"/>
    </source>
</evidence>
<evidence type="ECO:0000256" key="1">
    <source>
        <dbReference type="SAM" id="MobiDB-lite"/>
    </source>
</evidence>
<dbReference type="EMBL" id="MTKT01001935">
    <property type="protein sequence ID" value="OWM83204.1"/>
    <property type="molecule type" value="Genomic_DNA"/>
</dbReference>
<gene>
    <name evidence="2" type="ORF">CDL15_Pgr011886</name>
    <name evidence="3" type="ORF">CRG98_029618</name>
</gene>
<reference evidence="2" key="2">
    <citation type="submission" date="2017-06" db="EMBL/GenBank/DDBJ databases">
        <title>The pomegranate genome and the genomics of punicalagin biosynthesis.</title>
        <authorList>
            <person name="Xu C."/>
        </authorList>
    </citation>
    <scope>NUCLEOTIDE SEQUENCE [LARGE SCALE GENOMIC DNA]</scope>
    <source>
        <tissue evidence="2">Fresh leaf</tissue>
    </source>
</reference>